<proteinExistence type="predicted"/>
<accession>A0A396IZJ3</accession>
<evidence type="ECO:0000313" key="2">
    <source>
        <dbReference type="Proteomes" id="UP000265566"/>
    </source>
</evidence>
<gene>
    <name evidence="1" type="ORF">MtrunA17_Chr3g0143391</name>
</gene>
<sequence>MKHTMEKQNNTRVSSFQKNENTRFFFFFFFFLLSSSPPATLSPIHRRRPPSLSLNPLTFSPFCSTHLLTQLNHSLLPTFHLPTQ</sequence>
<protein>
    <submittedName>
        <fullName evidence="1">Uncharacterized protein</fullName>
    </submittedName>
</protein>
<name>A0A396IZJ3_MEDTR</name>
<dbReference type="Proteomes" id="UP000265566">
    <property type="component" value="Chromosome 3"/>
</dbReference>
<evidence type="ECO:0000313" key="1">
    <source>
        <dbReference type="EMBL" id="RHN71176.1"/>
    </source>
</evidence>
<dbReference type="Gramene" id="rna19826">
    <property type="protein sequence ID" value="RHN71176.1"/>
    <property type="gene ID" value="gene19826"/>
</dbReference>
<dbReference type="EMBL" id="PSQE01000003">
    <property type="protein sequence ID" value="RHN71176.1"/>
    <property type="molecule type" value="Genomic_DNA"/>
</dbReference>
<comment type="caution">
    <text evidence="1">The sequence shown here is derived from an EMBL/GenBank/DDBJ whole genome shotgun (WGS) entry which is preliminary data.</text>
</comment>
<dbReference type="AlphaFoldDB" id="A0A396IZJ3"/>
<organism evidence="1 2">
    <name type="scientific">Medicago truncatula</name>
    <name type="common">Barrel medic</name>
    <name type="synonym">Medicago tribuloides</name>
    <dbReference type="NCBI Taxonomy" id="3880"/>
    <lineage>
        <taxon>Eukaryota</taxon>
        <taxon>Viridiplantae</taxon>
        <taxon>Streptophyta</taxon>
        <taxon>Embryophyta</taxon>
        <taxon>Tracheophyta</taxon>
        <taxon>Spermatophyta</taxon>
        <taxon>Magnoliopsida</taxon>
        <taxon>eudicotyledons</taxon>
        <taxon>Gunneridae</taxon>
        <taxon>Pentapetalae</taxon>
        <taxon>rosids</taxon>
        <taxon>fabids</taxon>
        <taxon>Fabales</taxon>
        <taxon>Fabaceae</taxon>
        <taxon>Papilionoideae</taxon>
        <taxon>50 kb inversion clade</taxon>
        <taxon>NPAAA clade</taxon>
        <taxon>Hologalegina</taxon>
        <taxon>IRL clade</taxon>
        <taxon>Trifolieae</taxon>
        <taxon>Medicago</taxon>
    </lineage>
</organism>
<reference evidence="2" key="1">
    <citation type="journal article" date="2018" name="Nat. Plants">
        <title>Whole-genome landscape of Medicago truncatula symbiotic genes.</title>
        <authorList>
            <person name="Pecrix Y."/>
            <person name="Staton S.E."/>
            <person name="Sallet E."/>
            <person name="Lelandais-Briere C."/>
            <person name="Moreau S."/>
            <person name="Carrere S."/>
            <person name="Blein T."/>
            <person name="Jardinaud M.F."/>
            <person name="Latrasse D."/>
            <person name="Zouine M."/>
            <person name="Zahm M."/>
            <person name="Kreplak J."/>
            <person name="Mayjonade B."/>
            <person name="Satge C."/>
            <person name="Perez M."/>
            <person name="Cauet S."/>
            <person name="Marande W."/>
            <person name="Chantry-Darmon C."/>
            <person name="Lopez-Roques C."/>
            <person name="Bouchez O."/>
            <person name="Berard A."/>
            <person name="Debelle F."/>
            <person name="Munos S."/>
            <person name="Bendahmane A."/>
            <person name="Berges H."/>
            <person name="Niebel A."/>
            <person name="Buitink J."/>
            <person name="Frugier F."/>
            <person name="Benhamed M."/>
            <person name="Crespi M."/>
            <person name="Gouzy J."/>
            <person name="Gamas P."/>
        </authorList>
    </citation>
    <scope>NUCLEOTIDE SEQUENCE [LARGE SCALE GENOMIC DNA]</scope>
    <source>
        <strain evidence="2">cv. Jemalong A17</strain>
    </source>
</reference>